<organism evidence="1 2">
    <name type="scientific">Heterorhabditis bacteriophora</name>
    <name type="common">Entomopathogenic nematode worm</name>
    <dbReference type="NCBI Taxonomy" id="37862"/>
    <lineage>
        <taxon>Eukaryota</taxon>
        <taxon>Metazoa</taxon>
        <taxon>Ecdysozoa</taxon>
        <taxon>Nematoda</taxon>
        <taxon>Chromadorea</taxon>
        <taxon>Rhabditida</taxon>
        <taxon>Rhabditina</taxon>
        <taxon>Rhabditomorpha</taxon>
        <taxon>Strongyloidea</taxon>
        <taxon>Heterorhabditidae</taxon>
        <taxon>Heterorhabditis</taxon>
    </lineage>
</organism>
<protein>
    <submittedName>
        <fullName evidence="2">Uncharacterized protein</fullName>
    </submittedName>
</protein>
<accession>A0A1I7WJU7</accession>
<evidence type="ECO:0000313" key="1">
    <source>
        <dbReference type="Proteomes" id="UP000095283"/>
    </source>
</evidence>
<reference evidence="2" key="1">
    <citation type="submission" date="2016-11" db="UniProtKB">
        <authorList>
            <consortium name="WormBaseParasite"/>
        </authorList>
    </citation>
    <scope>IDENTIFICATION</scope>
</reference>
<evidence type="ECO:0000313" key="2">
    <source>
        <dbReference type="WBParaSite" id="Hba_05244"/>
    </source>
</evidence>
<proteinExistence type="predicted"/>
<dbReference type="AlphaFoldDB" id="A0A1I7WJU7"/>
<sequence>MLFELLQISSLKEELFSYGYIKVVKMEKGIQEGIIEVLYYLKVNIRNVLYDQLGDASLVCGYIIYCN</sequence>
<dbReference type="Proteomes" id="UP000095283">
    <property type="component" value="Unplaced"/>
</dbReference>
<keyword evidence="1" id="KW-1185">Reference proteome</keyword>
<dbReference type="WBParaSite" id="Hba_05244">
    <property type="protein sequence ID" value="Hba_05244"/>
    <property type="gene ID" value="Hba_05244"/>
</dbReference>
<name>A0A1I7WJU7_HETBA</name>